<evidence type="ECO:0000313" key="3">
    <source>
        <dbReference type="EMBL" id="ROR82142.1"/>
    </source>
</evidence>
<proteinExistence type="predicted"/>
<keyword evidence="4" id="KW-1185">Reference proteome</keyword>
<feature type="region of interest" description="Disordered" evidence="1">
    <location>
        <begin position="1"/>
        <end position="52"/>
    </location>
</feature>
<dbReference type="Pfam" id="PF07179">
    <property type="entry name" value="SseB"/>
    <property type="match status" value="1"/>
</dbReference>
<feature type="domain" description="SseB protein N-terminal" evidence="2">
    <location>
        <begin position="58"/>
        <end position="179"/>
    </location>
</feature>
<gene>
    <name evidence="3" type="ORF">EDD42_2230</name>
</gene>
<dbReference type="RefSeq" id="WP_085512983.1">
    <property type="nucleotide sequence ID" value="NZ_FXAP01000005.1"/>
</dbReference>
<protein>
    <submittedName>
        <fullName evidence="3">Type III secretion system (T3SS) SseB-like protein</fullName>
    </submittedName>
</protein>
<accession>A0A3N2C3Q8</accession>
<comment type="caution">
    <text evidence="3">The sequence shown here is derived from an EMBL/GenBank/DDBJ whole genome shotgun (WGS) entry which is preliminary data.</text>
</comment>
<dbReference type="Proteomes" id="UP000266915">
    <property type="component" value="Unassembled WGS sequence"/>
</dbReference>
<evidence type="ECO:0000256" key="1">
    <source>
        <dbReference type="SAM" id="MobiDB-lite"/>
    </source>
</evidence>
<reference evidence="3 4" key="1">
    <citation type="submission" date="2018-11" db="EMBL/GenBank/DDBJ databases">
        <title>Sequencing the genomes of 1000 actinobacteria strains.</title>
        <authorList>
            <person name="Klenk H.-P."/>
        </authorList>
    </citation>
    <scope>NUCLEOTIDE SEQUENCE [LARGE SCALE GENOMIC DNA]</scope>
    <source>
        <strain evidence="3 4">DSM 14012</strain>
    </source>
</reference>
<sequence length="275" mass="29144">MSRAADESSEPDRHGPSGGHDHHAAGGADSAGQPWAGRSFQPNASSGDDGSAPERLIESLRRFRTGEVGEAEVVDAFRDSRLLIPLVAHLGEAGENEHGQLVDKSQELSIVTVTGPDGRTVLPVFSSVQAMSAWNRTARPIPADGVRVALAAASEQTDVVVLDPTSSTEFAVRRPALWAIAQSQPWTPSFADPLVGDAFERSIEQELAVVSVRLRAGDPEAKLAGSELVVELGLLQGLTQQELDAVLARLAQRWAADEVIATRVDSLAVSLRPAD</sequence>
<dbReference type="InterPro" id="IPR009839">
    <property type="entry name" value="SseB_N"/>
</dbReference>
<name>A0A3N2C3Q8_9MICO</name>
<organism evidence="3 4">
    <name type="scientific">Plantibacter flavus</name>
    <dbReference type="NCBI Taxonomy" id="150123"/>
    <lineage>
        <taxon>Bacteria</taxon>
        <taxon>Bacillati</taxon>
        <taxon>Actinomycetota</taxon>
        <taxon>Actinomycetes</taxon>
        <taxon>Micrococcales</taxon>
        <taxon>Microbacteriaceae</taxon>
        <taxon>Plantibacter</taxon>
    </lineage>
</organism>
<dbReference type="AlphaFoldDB" id="A0A3N2C3Q8"/>
<feature type="compositionally biased region" description="Basic and acidic residues" evidence="1">
    <location>
        <begin position="1"/>
        <end position="24"/>
    </location>
</feature>
<evidence type="ECO:0000313" key="4">
    <source>
        <dbReference type="Proteomes" id="UP000266915"/>
    </source>
</evidence>
<evidence type="ECO:0000259" key="2">
    <source>
        <dbReference type="Pfam" id="PF07179"/>
    </source>
</evidence>
<dbReference type="EMBL" id="RKHL01000001">
    <property type="protein sequence ID" value="ROR82142.1"/>
    <property type="molecule type" value="Genomic_DNA"/>
</dbReference>